<dbReference type="RefSeq" id="WP_191312998.1">
    <property type="nucleotide sequence ID" value="NZ_BNAW01000019.1"/>
</dbReference>
<dbReference type="PANTHER" id="PTHR21047">
    <property type="entry name" value="DTDP-6-DEOXY-D-GLUCOSE-3,5 EPIMERASE"/>
    <property type="match status" value="1"/>
</dbReference>
<comment type="similarity">
    <text evidence="1">Belongs to the dTDP-4-dehydrorhamnose 3,5-epimerase family.</text>
</comment>
<dbReference type="InterPro" id="IPR014710">
    <property type="entry name" value="RmlC-like_jellyroll"/>
</dbReference>
<dbReference type="EMBL" id="BNAW01000019">
    <property type="protein sequence ID" value="GHG20898.1"/>
    <property type="molecule type" value="Genomic_DNA"/>
</dbReference>
<reference evidence="3" key="1">
    <citation type="journal article" date="2019" name="Int. J. Syst. Evol. Microbiol.">
        <title>The Global Catalogue of Microorganisms (GCM) 10K type strain sequencing project: providing services to taxonomists for standard genome sequencing and annotation.</title>
        <authorList>
            <consortium name="The Broad Institute Genomics Platform"/>
            <consortium name="The Broad Institute Genome Sequencing Center for Infectious Disease"/>
            <person name="Wu L."/>
            <person name="Ma J."/>
        </authorList>
    </citation>
    <scope>NUCLEOTIDE SEQUENCE [LARGE SCALE GENOMIC DNA]</scope>
    <source>
        <strain evidence="3">CGMCC 4.7680</strain>
    </source>
</reference>
<keyword evidence="3" id="KW-1185">Reference proteome</keyword>
<name>A0ABQ3KFQ3_9PSEU</name>
<organism evidence="2 3">
    <name type="scientific">Amycolatopsis bullii</name>
    <dbReference type="NCBI Taxonomy" id="941987"/>
    <lineage>
        <taxon>Bacteria</taxon>
        <taxon>Bacillati</taxon>
        <taxon>Actinomycetota</taxon>
        <taxon>Actinomycetes</taxon>
        <taxon>Pseudonocardiales</taxon>
        <taxon>Pseudonocardiaceae</taxon>
        <taxon>Amycolatopsis</taxon>
    </lineage>
</organism>
<protein>
    <submittedName>
        <fullName evidence="2">dTDP-4-dehydrorhamnose 3,5-epimerase</fullName>
    </submittedName>
</protein>
<dbReference type="Proteomes" id="UP000649955">
    <property type="component" value="Unassembled WGS sequence"/>
</dbReference>
<gene>
    <name evidence="2" type="primary">rfbC</name>
    <name evidence="2" type="ORF">GCM10017567_44560</name>
</gene>
<evidence type="ECO:0000256" key="1">
    <source>
        <dbReference type="ARBA" id="ARBA00010154"/>
    </source>
</evidence>
<dbReference type="Gene3D" id="2.60.120.10">
    <property type="entry name" value="Jelly Rolls"/>
    <property type="match status" value="1"/>
</dbReference>
<evidence type="ECO:0000313" key="3">
    <source>
        <dbReference type="Proteomes" id="UP000649955"/>
    </source>
</evidence>
<comment type="caution">
    <text evidence="2">The sequence shown here is derived from an EMBL/GenBank/DDBJ whole genome shotgun (WGS) entry which is preliminary data.</text>
</comment>
<dbReference type="Pfam" id="PF00908">
    <property type="entry name" value="dTDP_sugar_isom"/>
    <property type="match status" value="1"/>
</dbReference>
<dbReference type="InterPro" id="IPR000888">
    <property type="entry name" value="RmlC-like"/>
</dbReference>
<dbReference type="SUPFAM" id="SSF51182">
    <property type="entry name" value="RmlC-like cupins"/>
    <property type="match status" value="1"/>
</dbReference>
<dbReference type="PANTHER" id="PTHR21047:SF2">
    <property type="entry name" value="THYMIDINE DIPHOSPHO-4-KETO-RHAMNOSE 3,5-EPIMERASE"/>
    <property type="match status" value="1"/>
</dbReference>
<accession>A0ABQ3KFQ3</accession>
<sequence length="197" mass="21544">MKARQLSISGAVEFTPVVYTDDRGTFVSPFEEPDFSAVTGRPFELSRTIHSTSRRGVVRGIHFTAMPPAGYKHVFCARGRALDIAVDLRVGSPTFGTWDAVELDGESFRSLYLAEGLGHAFVALEDDTVMSYLCSTRYVPSEELSISPLDPRIGLPIPAGTEPLMSERDTAAVTLDEAAARGMLPDYERCRALFPLP</sequence>
<dbReference type="InterPro" id="IPR011051">
    <property type="entry name" value="RmlC_Cupin_sf"/>
</dbReference>
<dbReference type="CDD" id="cd00438">
    <property type="entry name" value="cupin_RmlC"/>
    <property type="match status" value="1"/>
</dbReference>
<proteinExistence type="inferred from homology"/>
<evidence type="ECO:0000313" key="2">
    <source>
        <dbReference type="EMBL" id="GHG20898.1"/>
    </source>
</evidence>